<sequence length="185" mass="22088">MADLTHKRNLRIGWNYLRQRWERHGATQVAVKILDNSRNITAEFFKEMMPSLRTRPAIPSHVKNHLNRILGISKNPTTQKYVYNTLKYWHMEFSQKRPTECYSDFKAADDWKKKKLLNNPNIPYTNHHPNAHYTSRPLQLPEVINDFTSNQNTHLENFARGEKSIYRQLFCLMPIQLIIYDIDIY</sequence>
<organism evidence="1 2">
    <name type="scientific">Funneliformis mosseae</name>
    <name type="common">Endomycorrhizal fungus</name>
    <name type="synonym">Glomus mosseae</name>
    <dbReference type="NCBI Taxonomy" id="27381"/>
    <lineage>
        <taxon>Eukaryota</taxon>
        <taxon>Fungi</taxon>
        <taxon>Fungi incertae sedis</taxon>
        <taxon>Mucoromycota</taxon>
        <taxon>Glomeromycotina</taxon>
        <taxon>Glomeromycetes</taxon>
        <taxon>Glomerales</taxon>
        <taxon>Glomeraceae</taxon>
        <taxon>Funneliformis</taxon>
    </lineage>
</organism>
<accession>A0A9N9CZY9</accession>
<proteinExistence type="predicted"/>
<reference evidence="1" key="1">
    <citation type="submission" date="2021-06" db="EMBL/GenBank/DDBJ databases">
        <authorList>
            <person name="Kallberg Y."/>
            <person name="Tangrot J."/>
            <person name="Rosling A."/>
        </authorList>
    </citation>
    <scope>NUCLEOTIDE SEQUENCE</scope>
    <source>
        <strain evidence="1">87-6 pot B 2015</strain>
    </source>
</reference>
<evidence type="ECO:0000313" key="2">
    <source>
        <dbReference type="Proteomes" id="UP000789375"/>
    </source>
</evidence>
<protein>
    <submittedName>
        <fullName evidence="1">5404_t:CDS:1</fullName>
    </submittedName>
</protein>
<comment type="caution">
    <text evidence="1">The sequence shown here is derived from an EMBL/GenBank/DDBJ whole genome shotgun (WGS) entry which is preliminary data.</text>
</comment>
<name>A0A9N9CZY9_FUNMO</name>
<gene>
    <name evidence="1" type="ORF">FMOSSE_LOCUS9804</name>
</gene>
<dbReference type="EMBL" id="CAJVPP010002992">
    <property type="protein sequence ID" value="CAG8617637.1"/>
    <property type="molecule type" value="Genomic_DNA"/>
</dbReference>
<keyword evidence="2" id="KW-1185">Reference proteome</keyword>
<dbReference type="Proteomes" id="UP000789375">
    <property type="component" value="Unassembled WGS sequence"/>
</dbReference>
<evidence type="ECO:0000313" key="1">
    <source>
        <dbReference type="EMBL" id="CAG8617637.1"/>
    </source>
</evidence>
<dbReference type="AlphaFoldDB" id="A0A9N9CZY9"/>